<evidence type="ECO:0000259" key="7">
    <source>
        <dbReference type="SMART" id="SM00409"/>
    </source>
</evidence>
<dbReference type="GO" id="GO:0005886">
    <property type="term" value="C:plasma membrane"/>
    <property type="evidence" value="ECO:0007669"/>
    <property type="project" value="TreeGrafter"/>
</dbReference>
<dbReference type="Gene3D" id="2.60.40.10">
    <property type="entry name" value="Immunoglobulins"/>
    <property type="match status" value="1"/>
</dbReference>
<evidence type="ECO:0000256" key="2">
    <source>
        <dbReference type="ARBA" id="ARBA00022692"/>
    </source>
</evidence>
<dbReference type="PANTHER" id="PTHR11860:SF87">
    <property type="entry name" value="CMRF35-LIKE MOLECULE 8"/>
    <property type="match status" value="1"/>
</dbReference>
<dbReference type="SMART" id="SM00409">
    <property type="entry name" value="IG"/>
    <property type="match status" value="1"/>
</dbReference>
<feature type="transmembrane region" description="Helical" evidence="5">
    <location>
        <begin position="174"/>
        <end position="197"/>
    </location>
</feature>
<feature type="domain" description="Immunoglobulin" evidence="7">
    <location>
        <begin position="22"/>
        <end position="119"/>
    </location>
</feature>
<dbReference type="Pfam" id="PF07686">
    <property type="entry name" value="V-set"/>
    <property type="match status" value="1"/>
</dbReference>
<dbReference type="SUPFAM" id="SSF48726">
    <property type="entry name" value="Immunoglobulin"/>
    <property type="match status" value="1"/>
</dbReference>
<keyword evidence="9" id="KW-1185">Reference proteome</keyword>
<feature type="compositionally biased region" description="Basic and acidic residues" evidence="4">
    <location>
        <begin position="248"/>
        <end position="257"/>
    </location>
</feature>
<comment type="subcellular location">
    <subcellularLocation>
        <location evidence="1">Membrane</location>
    </subcellularLocation>
</comment>
<evidence type="ECO:0000313" key="9">
    <source>
        <dbReference type="Proteomes" id="UP001059041"/>
    </source>
</evidence>
<accession>A0A9W7WZ73</accession>
<evidence type="ECO:0000256" key="5">
    <source>
        <dbReference type="SAM" id="Phobius"/>
    </source>
</evidence>
<protein>
    <submittedName>
        <fullName evidence="8">CMRF35-like molecule 9</fullName>
    </submittedName>
</protein>
<keyword evidence="5" id="KW-1133">Transmembrane helix</keyword>
<dbReference type="InterPro" id="IPR013106">
    <property type="entry name" value="Ig_V-set"/>
</dbReference>
<dbReference type="Proteomes" id="UP001059041">
    <property type="component" value="Linkage Group LG4"/>
</dbReference>
<dbReference type="PANTHER" id="PTHR11860">
    <property type="entry name" value="POLYMERIC-IMMUNOGLOBULIN RECEPTOR"/>
    <property type="match status" value="1"/>
</dbReference>
<feature type="compositionally biased region" description="Polar residues" evidence="4">
    <location>
        <begin position="258"/>
        <end position="272"/>
    </location>
</feature>
<keyword evidence="2 5" id="KW-0812">Transmembrane</keyword>
<reference evidence="8" key="1">
    <citation type="submission" date="2021-02" db="EMBL/GenBank/DDBJ databases">
        <title>Comparative genomics reveals that relaxation of natural selection precedes convergent phenotypic evolution of cavefish.</title>
        <authorList>
            <person name="Peng Z."/>
        </authorList>
    </citation>
    <scope>NUCLEOTIDE SEQUENCE</scope>
    <source>
        <tissue evidence="8">Muscle</tissue>
    </source>
</reference>
<keyword evidence="3 5" id="KW-0472">Membrane</keyword>
<feature type="signal peptide" evidence="6">
    <location>
        <begin position="1"/>
        <end position="21"/>
    </location>
</feature>
<dbReference type="PROSITE" id="PS51257">
    <property type="entry name" value="PROKAR_LIPOPROTEIN"/>
    <property type="match status" value="1"/>
</dbReference>
<dbReference type="InterPro" id="IPR050671">
    <property type="entry name" value="CD300_family_receptors"/>
</dbReference>
<dbReference type="GO" id="GO:0004888">
    <property type="term" value="F:transmembrane signaling receptor activity"/>
    <property type="evidence" value="ECO:0007669"/>
    <property type="project" value="TreeGrafter"/>
</dbReference>
<comment type="caution">
    <text evidence="8">The sequence shown here is derived from an EMBL/GenBank/DDBJ whole genome shotgun (WGS) entry which is preliminary data.</text>
</comment>
<proteinExistence type="predicted"/>
<evidence type="ECO:0000256" key="1">
    <source>
        <dbReference type="ARBA" id="ARBA00004370"/>
    </source>
</evidence>
<sequence>MRNASTCAFLVVLSCIFTTMSLQTVHAPAGGNVTIHCLHILAHGNIKYFCRETCDGKNTLIISERGRNPTHRDRYSLYDEGSDFTVTITDLSSSDSGSYICAVHRLFIDTYGYVKLHVTEASTLIPFPTTTTRQPARRSARTTTVIRRTSLEIRESIPVTTESVTARRAAVSDLWVYVGCALGTLVLIFIIIFLVFIKHKSKQKMCPTSSALHHPDVLSYTTLNFTSRSDSLMYSTVLFRKEHHKNTERKCSRDPNERTSTLYSSVQTTGIK</sequence>
<dbReference type="EMBL" id="JAFHDT010000004">
    <property type="protein sequence ID" value="KAI7811011.1"/>
    <property type="molecule type" value="Genomic_DNA"/>
</dbReference>
<evidence type="ECO:0000256" key="6">
    <source>
        <dbReference type="SAM" id="SignalP"/>
    </source>
</evidence>
<feature type="chain" id="PRO_5040910637" evidence="6">
    <location>
        <begin position="22"/>
        <end position="272"/>
    </location>
</feature>
<name>A0A9W7WZ73_TRIRA</name>
<feature type="region of interest" description="Disordered" evidence="4">
    <location>
        <begin position="246"/>
        <end position="272"/>
    </location>
</feature>
<evidence type="ECO:0000256" key="3">
    <source>
        <dbReference type="ARBA" id="ARBA00023136"/>
    </source>
</evidence>
<dbReference type="InterPro" id="IPR003599">
    <property type="entry name" value="Ig_sub"/>
</dbReference>
<keyword evidence="6" id="KW-0732">Signal</keyword>
<gene>
    <name evidence="8" type="ORF">IRJ41_009304</name>
</gene>
<dbReference type="InterPro" id="IPR036179">
    <property type="entry name" value="Ig-like_dom_sf"/>
</dbReference>
<dbReference type="AlphaFoldDB" id="A0A9W7WZ73"/>
<organism evidence="8 9">
    <name type="scientific">Triplophysa rosa</name>
    <name type="common">Cave loach</name>
    <dbReference type="NCBI Taxonomy" id="992332"/>
    <lineage>
        <taxon>Eukaryota</taxon>
        <taxon>Metazoa</taxon>
        <taxon>Chordata</taxon>
        <taxon>Craniata</taxon>
        <taxon>Vertebrata</taxon>
        <taxon>Euteleostomi</taxon>
        <taxon>Actinopterygii</taxon>
        <taxon>Neopterygii</taxon>
        <taxon>Teleostei</taxon>
        <taxon>Ostariophysi</taxon>
        <taxon>Cypriniformes</taxon>
        <taxon>Nemacheilidae</taxon>
        <taxon>Triplophysa</taxon>
    </lineage>
</organism>
<evidence type="ECO:0000256" key="4">
    <source>
        <dbReference type="SAM" id="MobiDB-lite"/>
    </source>
</evidence>
<evidence type="ECO:0000313" key="8">
    <source>
        <dbReference type="EMBL" id="KAI7811011.1"/>
    </source>
</evidence>
<dbReference type="InterPro" id="IPR013783">
    <property type="entry name" value="Ig-like_fold"/>
</dbReference>